<organism evidence="2 3">
    <name type="scientific">Falsiroseomonas bella</name>
    <dbReference type="NCBI Taxonomy" id="2184016"/>
    <lineage>
        <taxon>Bacteria</taxon>
        <taxon>Pseudomonadati</taxon>
        <taxon>Pseudomonadota</taxon>
        <taxon>Alphaproteobacteria</taxon>
        <taxon>Acetobacterales</taxon>
        <taxon>Roseomonadaceae</taxon>
        <taxon>Falsiroseomonas</taxon>
    </lineage>
</organism>
<dbReference type="EMBL" id="QGNA01000004">
    <property type="protein sequence ID" value="PWS36008.1"/>
    <property type="molecule type" value="Genomic_DNA"/>
</dbReference>
<dbReference type="Proteomes" id="UP000245765">
    <property type="component" value="Unassembled WGS sequence"/>
</dbReference>
<dbReference type="OrthoDB" id="9815514at2"/>
<name>A0A317FEJ3_9PROT</name>
<dbReference type="AlphaFoldDB" id="A0A317FEJ3"/>
<feature type="region of interest" description="Disordered" evidence="1">
    <location>
        <begin position="86"/>
        <end position="116"/>
    </location>
</feature>
<dbReference type="InterPro" id="IPR015000">
    <property type="entry name" value="EipB-like"/>
</dbReference>
<accession>A0A317FEJ3</accession>
<proteinExistence type="predicted"/>
<keyword evidence="3" id="KW-1185">Reference proteome</keyword>
<sequence length="240" mass="25863">MAAHRAAYRLDLGEARNSGITGVRGAMVFDVQDACEGWATRQRMTMTIVDRDGREIETVSDYATYEAKDNSSLRFSLTQTTEGAVSQRVAGEASLQPDGSGRVTFTEPSGRTEELPAGTILPTRHTVLSIETARAGRRILTAPLFDGTTDEGAQDTTTIISAWSPPQGQPRFPMLADLSSARIRIAFFERGAAGSGASQPEYEVGLRYFENGVADEIVMDFGEFSVTGQLLELQPLSGGC</sequence>
<evidence type="ECO:0000256" key="1">
    <source>
        <dbReference type="SAM" id="MobiDB-lite"/>
    </source>
</evidence>
<protein>
    <submittedName>
        <fullName evidence="2">DUF1849 domain-containing protein</fullName>
    </submittedName>
</protein>
<gene>
    <name evidence="2" type="ORF">DFH01_17935</name>
</gene>
<evidence type="ECO:0000313" key="2">
    <source>
        <dbReference type="EMBL" id="PWS36008.1"/>
    </source>
</evidence>
<dbReference type="Pfam" id="PF08904">
    <property type="entry name" value="EipB_like"/>
    <property type="match status" value="1"/>
</dbReference>
<comment type="caution">
    <text evidence="2">The sequence shown here is derived from an EMBL/GenBank/DDBJ whole genome shotgun (WGS) entry which is preliminary data.</text>
</comment>
<reference evidence="3" key="1">
    <citation type="submission" date="2018-05" db="EMBL/GenBank/DDBJ databases">
        <authorList>
            <person name="Du Z."/>
            <person name="Wang X."/>
        </authorList>
    </citation>
    <scope>NUCLEOTIDE SEQUENCE [LARGE SCALE GENOMIC DNA]</scope>
    <source>
        <strain evidence="3">CQN31</strain>
    </source>
</reference>
<evidence type="ECO:0000313" key="3">
    <source>
        <dbReference type="Proteomes" id="UP000245765"/>
    </source>
</evidence>